<evidence type="ECO:0000256" key="1">
    <source>
        <dbReference type="SAM" id="Coils"/>
    </source>
</evidence>
<dbReference type="PANTHER" id="PTHR10656:SF40">
    <property type="entry name" value="INOSITOL 1,4,5-TRISPHOSPHATE RECEPTOR-INTERACTING PROTEIN-LIKE 1"/>
    <property type="match status" value="1"/>
</dbReference>
<name>A0ABC9X0J6_GRUJA</name>
<evidence type="ECO:0000256" key="2">
    <source>
        <dbReference type="SAM" id="Phobius"/>
    </source>
</evidence>
<sequence>MSWDRVGLQDVASRKDVEVLECVQRRAAKLVKGLENKSHEERLRELGLFCQEKRRLRGDLTTLYNYLKGGGGEAVAIAKFFALLVQSIIQCPQMVGDELDEATCERMEQRAEHLSREMTRLLQELEQRSLEQSIREQMIQEQSGMAWGALLFSTLQHWQFWAVAGVLVVLFGLCWLLGKRSHQSASRRKMGSSRKKADKEEQEVKSSIVLDVGRISAKRLLIPRESFMVVDKLVDELLRICRILSINSFMPRLKPAIRLGSASEGASPCEGDAVYCLLVPLKPPRGHAFHLELSTAGELSAKNSFLCVELLCTCMREQLVGDMLCFLHHPEEELRKNQSPSLLCTLCTGPYLDMEKTTRWFQILVKAAWVVLPQSRHCHLTVLPSRRSCKLRVTNASDSTLLIEMMFAVQHSDSDTFLSIE</sequence>
<comment type="caution">
    <text evidence="3">The sequence shown here is derived from an EMBL/GenBank/DDBJ whole genome shotgun (WGS) entry which is preliminary data.</text>
</comment>
<keyword evidence="2" id="KW-0472">Membrane</keyword>
<feature type="transmembrane region" description="Helical" evidence="2">
    <location>
        <begin position="158"/>
        <end position="178"/>
    </location>
</feature>
<proteinExistence type="predicted"/>
<keyword evidence="2" id="KW-1133">Transmembrane helix</keyword>
<gene>
    <name evidence="3" type="ORF">GRJ2_001577300</name>
</gene>
<dbReference type="AlphaFoldDB" id="A0ABC9X0J6"/>
<keyword evidence="4" id="KW-1185">Reference proteome</keyword>
<dbReference type="EMBL" id="BAAFJT010000005">
    <property type="protein sequence ID" value="GAB0191120.1"/>
    <property type="molecule type" value="Genomic_DNA"/>
</dbReference>
<evidence type="ECO:0000313" key="4">
    <source>
        <dbReference type="Proteomes" id="UP001623348"/>
    </source>
</evidence>
<organism evidence="3 4">
    <name type="scientific">Grus japonensis</name>
    <name type="common">Japanese crane</name>
    <name type="synonym">Red-crowned crane</name>
    <dbReference type="NCBI Taxonomy" id="30415"/>
    <lineage>
        <taxon>Eukaryota</taxon>
        <taxon>Metazoa</taxon>
        <taxon>Chordata</taxon>
        <taxon>Craniata</taxon>
        <taxon>Vertebrata</taxon>
        <taxon>Euteleostomi</taxon>
        <taxon>Archelosauria</taxon>
        <taxon>Archosauria</taxon>
        <taxon>Dinosauria</taxon>
        <taxon>Saurischia</taxon>
        <taxon>Theropoda</taxon>
        <taxon>Coelurosauria</taxon>
        <taxon>Aves</taxon>
        <taxon>Neognathae</taxon>
        <taxon>Neoaves</taxon>
        <taxon>Gruiformes</taxon>
        <taxon>Gruidae</taxon>
        <taxon>Grus</taxon>
    </lineage>
</organism>
<protein>
    <submittedName>
        <fullName evidence="3">Inositol 1,4,5-trisphosphate receptor-interacting protein-like 1</fullName>
    </submittedName>
</protein>
<evidence type="ECO:0000313" key="3">
    <source>
        <dbReference type="EMBL" id="GAB0191120.1"/>
    </source>
</evidence>
<keyword evidence="2" id="KW-0812">Transmembrane</keyword>
<reference evidence="3 4" key="1">
    <citation type="submission" date="2024-06" db="EMBL/GenBank/DDBJ databases">
        <title>The draft genome of Grus japonensis, version 3.</title>
        <authorList>
            <person name="Nabeshima K."/>
            <person name="Suzuki S."/>
            <person name="Onuma M."/>
        </authorList>
    </citation>
    <scope>NUCLEOTIDE SEQUENCE [LARGE SCALE GENOMIC DNA]</scope>
    <source>
        <strain evidence="3 4">451A</strain>
    </source>
</reference>
<feature type="coiled-coil region" evidence="1">
    <location>
        <begin position="104"/>
        <end position="131"/>
    </location>
</feature>
<dbReference type="PANTHER" id="PTHR10656">
    <property type="entry name" value="CELL FATE DETERMINING PROTEIN MAB21-RELATED"/>
    <property type="match status" value="1"/>
</dbReference>
<keyword evidence="1" id="KW-0175">Coiled coil</keyword>
<dbReference type="Proteomes" id="UP001623348">
    <property type="component" value="Unassembled WGS sequence"/>
</dbReference>
<accession>A0ABC9X0J6</accession>